<evidence type="ECO:0000313" key="2">
    <source>
        <dbReference type="EMBL" id="CAK0801385.1"/>
    </source>
</evidence>
<dbReference type="Proteomes" id="UP001189429">
    <property type="component" value="Unassembled WGS sequence"/>
</dbReference>
<name>A0ABN9QA05_9DINO</name>
<protein>
    <submittedName>
        <fullName evidence="2">Uncharacterized protein</fullName>
    </submittedName>
</protein>
<proteinExistence type="predicted"/>
<sequence length="71" mass="7215">AAAACWRRARALRPRGAARGLPRAAMRAAGALRPVPGRGAQPPPRSPGAALPCDLSPVPEGGGRWALREGG</sequence>
<reference evidence="2" key="1">
    <citation type="submission" date="2023-10" db="EMBL/GenBank/DDBJ databases">
        <authorList>
            <person name="Chen Y."/>
            <person name="Shah S."/>
            <person name="Dougan E. K."/>
            <person name="Thang M."/>
            <person name="Chan C."/>
        </authorList>
    </citation>
    <scope>NUCLEOTIDE SEQUENCE [LARGE SCALE GENOMIC DNA]</scope>
</reference>
<accession>A0ABN9QA05</accession>
<feature type="region of interest" description="Disordered" evidence="1">
    <location>
        <begin position="31"/>
        <end position="71"/>
    </location>
</feature>
<gene>
    <name evidence="2" type="ORF">PCOR1329_LOCUS9267</name>
</gene>
<evidence type="ECO:0000256" key="1">
    <source>
        <dbReference type="SAM" id="MobiDB-lite"/>
    </source>
</evidence>
<evidence type="ECO:0000313" key="3">
    <source>
        <dbReference type="Proteomes" id="UP001189429"/>
    </source>
</evidence>
<feature type="non-terminal residue" evidence="2">
    <location>
        <position position="1"/>
    </location>
</feature>
<organism evidence="2 3">
    <name type="scientific">Prorocentrum cordatum</name>
    <dbReference type="NCBI Taxonomy" id="2364126"/>
    <lineage>
        <taxon>Eukaryota</taxon>
        <taxon>Sar</taxon>
        <taxon>Alveolata</taxon>
        <taxon>Dinophyceae</taxon>
        <taxon>Prorocentrales</taxon>
        <taxon>Prorocentraceae</taxon>
        <taxon>Prorocentrum</taxon>
    </lineage>
</organism>
<dbReference type="EMBL" id="CAUYUJ010002569">
    <property type="protein sequence ID" value="CAK0801385.1"/>
    <property type="molecule type" value="Genomic_DNA"/>
</dbReference>
<comment type="caution">
    <text evidence="2">The sequence shown here is derived from an EMBL/GenBank/DDBJ whole genome shotgun (WGS) entry which is preliminary data.</text>
</comment>
<keyword evidence="3" id="KW-1185">Reference proteome</keyword>